<dbReference type="Gene3D" id="2.160.10.10">
    <property type="entry name" value="Hexapeptide repeat proteins"/>
    <property type="match status" value="1"/>
</dbReference>
<evidence type="ECO:0000256" key="2">
    <source>
        <dbReference type="ARBA" id="ARBA00022679"/>
    </source>
</evidence>
<evidence type="ECO:0000313" key="5">
    <source>
        <dbReference type="EMBL" id="ROH91663.1"/>
    </source>
</evidence>
<gene>
    <name evidence="5" type="ORF">ED208_04545</name>
</gene>
<dbReference type="GO" id="GO:0005737">
    <property type="term" value="C:cytoplasm"/>
    <property type="evidence" value="ECO:0007669"/>
    <property type="project" value="InterPro"/>
</dbReference>
<dbReference type="InterPro" id="IPR045304">
    <property type="entry name" value="LbH_SAT"/>
</dbReference>
<accession>A0A3N0VFV9</accession>
<dbReference type="InParanoid" id="A0A3N0VFV9"/>
<dbReference type="CDD" id="cd03354">
    <property type="entry name" value="LbH_SAT"/>
    <property type="match status" value="1"/>
</dbReference>
<dbReference type="AlphaFoldDB" id="A0A3N0VFV9"/>
<keyword evidence="2 4" id="KW-0808">Transferase</keyword>
<dbReference type="PIRSF" id="PIRSF000441">
    <property type="entry name" value="CysE"/>
    <property type="match status" value="1"/>
</dbReference>
<dbReference type="SUPFAM" id="SSF51161">
    <property type="entry name" value="Trimeric LpxA-like enzymes"/>
    <property type="match status" value="1"/>
</dbReference>
<dbReference type="EC" id="2.3.1.30" evidence="4"/>
<dbReference type="Pfam" id="PF00132">
    <property type="entry name" value="Hexapep"/>
    <property type="match status" value="1"/>
</dbReference>
<reference evidence="5 6" key="1">
    <citation type="submission" date="2018-10" db="EMBL/GenBank/DDBJ databases">
        <authorList>
            <person name="Chen W.-M."/>
        </authorList>
    </citation>
    <scope>NUCLEOTIDE SEQUENCE [LARGE SCALE GENOMIC DNA]</scope>
    <source>
        <strain evidence="5 6">THS-13</strain>
    </source>
</reference>
<dbReference type="RefSeq" id="WP_123210707.1">
    <property type="nucleotide sequence ID" value="NZ_RJVO01000002.1"/>
</dbReference>
<dbReference type="InterPro" id="IPR001451">
    <property type="entry name" value="Hexapep"/>
</dbReference>
<name>A0A3N0VFV9_9GAMM</name>
<keyword evidence="3 4" id="KW-0012">Acyltransferase</keyword>
<sequence>MKIKLILKKFYQLNFGSGSQRATLLYDLAKYFQKKGFRAVSHLLFIRLERDYSTYIHKKSRIGPGFKMPHPAGIVIGAGVVIEDNVTVYQQVTLGGARKGDYLDGNYPHIKKGTVIFAGAKILGKLTVGENSVIGANAVVTKDVPDNCIAVGIPARILKKQGNQ</sequence>
<organism evidence="5 6">
    <name type="scientific">Stagnimonas aquatica</name>
    <dbReference type="NCBI Taxonomy" id="2689987"/>
    <lineage>
        <taxon>Bacteria</taxon>
        <taxon>Pseudomonadati</taxon>
        <taxon>Pseudomonadota</taxon>
        <taxon>Gammaproteobacteria</taxon>
        <taxon>Nevskiales</taxon>
        <taxon>Nevskiaceae</taxon>
        <taxon>Stagnimonas</taxon>
    </lineage>
</organism>
<dbReference type="InterPro" id="IPR005881">
    <property type="entry name" value="Ser_O-AcTrfase"/>
</dbReference>
<evidence type="ECO:0000256" key="1">
    <source>
        <dbReference type="ARBA" id="ARBA00007274"/>
    </source>
</evidence>
<dbReference type="GO" id="GO:0006535">
    <property type="term" value="P:cysteine biosynthetic process from serine"/>
    <property type="evidence" value="ECO:0007669"/>
    <property type="project" value="InterPro"/>
</dbReference>
<dbReference type="FunCoup" id="A0A3N0VFV9">
    <property type="interactions" value="37"/>
</dbReference>
<keyword evidence="6" id="KW-1185">Reference proteome</keyword>
<evidence type="ECO:0000256" key="3">
    <source>
        <dbReference type="ARBA" id="ARBA00023315"/>
    </source>
</evidence>
<dbReference type="PANTHER" id="PTHR42811">
    <property type="entry name" value="SERINE ACETYLTRANSFERASE"/>
    <property type="match status" value="1"/>
</dbReference>
<protein>
    <recommendedName>
        <fullName evidence="4">Serine acetyltransferase</fullName>
        <ecNumber evidence="4">2.3.1.30</ecNumber>
    </recommendedName>
</protein>
<dbReference type="Proteomes" id="UP000282106">
    <property type="component" value="Unassembled WGS sequence"/>
</dbReference>
<comment type="catalytic activity">
    <reaction evidence="4">
        <text>L-serine + acetyl-CoA = O-acetyl-L-serine + CoA</text>
        <dbReference type="Rhea" id="RHEA:24560"/>
        <dbReference type="ChEBI" id="CHEBI:33384"/>
        <dbReference type="ChEBI" id="CHEBI:57287"/>
        <dbReference type="ChEBI" id="CHEBI:57288"/>
        <dbReference type="ChEBI" id="CHEBI:58340"/>
        <dbReference type="EC" id="2.3.1.30"/>
    </reaction>
</comment>
<dbReference type="InterPro" id="IPR011004">
    <property type="entry name" value="Trimer_LpxA-like_sf"/>
</dbReference>
<evidence type="ECO:0000256" key="4">
    <source>
        <dbReference type="PIRNR" id="PIRNR000441"/>
    </source>
</evidence>
<comment type="caution">
    <text evidence="5">The sequence shown here is derived from an EMBL/GenBank/DDBJ whole genome shotgun (WGS) entry which is preliminary data.</text>
</comment>
<evidence type="ECO:0000313" key="6">
    <source>
        <dbReference type="Proteomes" id="UP000282106"/>
    </source>
</evidence>
<proteinExistence type="inferred from homology"/>
<dbReference type="EMBL" id="RJVO01000002">
    <property type="protein sequence ID" value="ROH91663.1"/>
    <property type="molecule type" value="Genomic_DNA"/>
</dbReference>
<dbReference type="GO" id="GO:0009001">
    <property type="term" value="F:serine O-acetyltransferase activity"/>
    <property type="evidence" value="ECO:0007669"/>
    <property type="project" value="UniProtKB-EC"/>
</dbReference>
<comment type="similarity">
    <text evidence="1 4">Belongs to the transferase hexapeptide repeat family.</text>
</comment>